<evidence type="ECO:0000256" key="1">
    <source>
        <dbReference type="ARBA" id="ARBA00006865"/>
    </source>
</evidence>
<evidence type="ECO:0000313" key="4">
    <source>
        <dbReference type="Proteomes" id="UP000239735"/>
    </source>
</evidence>
<dbReference type="InterPro" id="IPR013320">
    <property type="entry name" value="ConA-like_dom_sf"/>
</dbReference>
<dbReference type="EMBL" id="OKRB01000117">
    <property type="protein sequence ID" value="SPE27187.1"/>
    <property type="molecule type" value="Genomic_DNA"/>
</dbReference>
<dbReference type="InterPro" id="IPR059177">
    <property type="entry name" value="GH29D-like_dom"/>
</dbReference>
<dbReference type="InterPro" id="IPR050546">
    <property type="entry name" value="Glycosyl_Hydrlase_16"/>
</dbReference>
<dbReference type="Pfam" id="PF00722">
    <property type="entry name" value="Glyco_hydro_16"/>
    <property type="match status" value="1"/>
</dbReference>
<dbReference type="PANTHER" id="PTHR10963">
    <property type="entry name" value="GLYCOSYL HYDROLASE-RELATED"/>
    <property type="match status" value="1"/>
</dbReference>
<dbReference type="GO" id="GO:0005975">
    <property type="term" value="P:carbohydrate metabolic process"/>
    <property type="evidence" value="ECO:0007669"/>
    <property type="project" value="InterPro"/>
</dbReference>
<evidence type="ECO:0000313" key="3">
    <source>
        <dbReference type="EMBL" id="SPE27187.1"/>
    </source>
</evidence>
<gene>
    <name evidence="3" type="ORF">SBA5_580066</name>
</gene>
<sequence>MIYRAMWRGMDIGMGAAMLAAAALTGELLCACGGGGAANIGTSPPPQPAAAPTVATAAALNGAVVVSLASSTPGATIYYTVDGSTPTSSSQIYQAPFLLASNLTVKAIAQSSAGASSVASQAFNLNIPSGALVWSDEFANATGSNAQPNQQVWTYETGNSGFGNSELETYCAWGSNASPCSMASPSAYVGADGYLHIVAQQPSPGVYTSARLKTQGLFSFQYGRIEFRAQVPEAQGYWPAGWLMGNNIATVNWPACGEMDVLERVDATGLPPKGTQNNPPAATSDWNQGSIHGTGFTGVDLGTTYDFINGATASEWHTYGMIWSKNSVLYYVDNPSQPYVTYTSTNLNGLSGAVWPFDGGQSSFIILNLAIGGSWPGPPNATTPFPSQMLVDYVRIYTN</sequence>
<dbReference type="Proteomes" id="UP000239735">
    <property type="component" value="Unassembled WGS sequence"/>
</dbReference>
<dbReference type="InterPro" id="IPR000757">
    <property type="entry name" value="Beta-glucanase-like"/>
</dbReference>
<dbReference type="Pfam" id="PF13290">
    <property type="entry name" value="CHB_HEX_C_1"/>
    <property type="match status" value="1"/>
</dbReference>
<dbReference type="Gene3D" id="2.60.120.200">
    <property type="match status" value="1"/>
</dbReference>
<accession>A0A2N9LVE0</accession>
<proteinExistence type="inferred from homology"/>
<dbReference type="GO" id="GO:0004553">
    <property type="term" value="F:hydrolase activity, hydrolyzing O-glycosyl compounds"/>
    <property type="evidence" value="ECO:0007669"/>
    <property type="project" value="InterPro"/>
</dbReference>
<keyword evidence="3" id="KW-0378">Hydrolase</keyword>
<comment type="similarity">
    <text evidence="1">Belongs to the glycosyl hydrolase 16 family.</text>
</comment>
<name>A0A2N9LVE0_9BACT</name>
<organism evidence="3 4">
    <name type="scientific">Candidatus Sulfuritelmatomonas gaucii</name>
    <dbReference type="NCBI Taxonomy" id="2043161"/>
    <lineage>
        <taxon>Bacteria</taxon>
        <taxon>Pseudomonadati</taxon>
        <taxon>Acidobacteriota</taxon>
        <taxon>Terriglobia</taxon>
        <taxon>Terriglobales</taxon>
        <taxon>Acidobacteriaceae</taxon>
        <taxon>Candidatus Sulfuritelmatomonas</taxon>
    </lineage>
</organism>
<dbReference type="SUPFAM" id="SSF49899">
    <property type="entry name" value="Concanavalin A-like lectins/glucanases"/>
    <property type="match status" value="1"/>
</dbReference>
<dbReference type="PROSITE" id="PS51762">
    <property type="entry name" value="GH16_2"/>
    <property type="match status" value="1"/>
</dbReference>
<dbReference type="CDD" id="cd08023">
    <property type="entry name" value="GH16_laminarinase_like"/>
    <property type="match status" value="1"/>
</dbReference>
<feature type="domain" description="GH16" evidence="2">
    <location>
        <begin position="142"/>
        <end position="399"/>
    </location>
</feature>
<evidence type="ECO:0000259" key="2">
    <source>
        <dbReference type="PROSITE" id="PS51762"/>
    </source>
</evidence>
<protein>
    <submittedName>
        <fullName evidence="3">Glycoside hydrolase, family 16</fullName>
    </submittedName>
</protein>
<dbReference type="PANTHER" id="PTHR10963:SF55">
    <property type="entry name" value="GLYCOSIDE HYDROLASE FAMILY 16 PROTEIN"/>
    <property type="match status" value="1"/>
</dbReference>
<dbReference type="AlphaFoldDB" id="A0A2N9LVE0"/>
<reference evidence="4" key="1">
    <citation type="submission" date="2018-02" db="EMBL/GenBank/DDBJ databases">
        <authorList>
            <person name="Hausmann B."/>
        </authorList>
    </citation>
    <scope>NUCLEOTIDE SEQUENCE [LARGE SCALE GENOMIC DNA]</scope>
    <source>
        <strain evidence="4">Peat soil MAG SbA5</strain>
    </source>
</reference>